<dbReference type="Pfam" id="PF22590">
    <property type="entry name" value="Cas3-like_C_2"/>
    <property type="match status" value="1"/>
</dbReference>
<protein>
    <submittedName>
        <fullName evidence="13">CRISPR-associated helicase Cas3</fullName>
    </submittedName>
</protein>
<dbReference type="InterPro" id="IPR006474">
    <property type="entry name" value="Helicase_Cas3_CRISPR-ass_core"/>
</dbReference>
<dbReference type="PANTHER" id="PTHR47963">
    <property type="entry name" value="DEAD-BOX ATP-DEPENDENT RNA HELICASE 47, MITOCHONDRIAL"/>
    <property type="match status" value="1"/>
</dbReference>
<dbReference type="InterPro" id="IPR054712">
    <property type="entry name" value="Cas3-like_dom"/>
</dbReference>
<evidence type="ECO:0000259" key="11">
    <source>
        <dbReference type="PROSITE" id="PS51192"/>
    </source>
</evidence>
<dbReference type="Gene3D" id="1.10.3210.30">
    <property type="match status" value="1"/>
</dbReference>
<dbReference type="NCBIfam" id="TIGR01596">
    <property type="entry name" value="cas3_HD"/>
    <property type="match status" value="1"/>
</dbReference>
<evidence type="ECO:0000313" key="13">
    <source>
        <dbReference type="EMBL" id="MFG3817080.1"/>
    </source>
</evidence>
<keyword evidence="4" id="KW-0479">Metal-binding</keyword>
<name>A0ABW7C7B7_9CYAN</name>
<proteinExistence type="inferred from homology"/>
<keyword evidence="14" id="KW-1185">Reference proteome</keyword>
<gene>
    <name evidence="13" type="primary">cas3</name>
    <name evidence="13" type="ORF">VPK24_05485</name>
</gene>
<evidence type="ECO:0000256" key="9">
    <source>
        <dbReference type="ARBA" id="ARBA00023118"/>
    </source>
</evidence>
<evidence type="ECO:0000259" key="12">
    <source>
        <dbReference type="PROSITE" id="PS51643"/>
    </source>
</evidence>
<dbReference type="InterPro" id="IPR011545">
    <property type="entry name" value="DEAD/DEAH_box_helicase_dom"/>
</dbReference>
<dbReference type="PROSITE" id="PS51192">
    <property type="entry name" value="HELICASE_ATP_BIND_1"/>
    <property type="match status" value="1"/>
</dbReference>
<reference evidence="14" key="1">
    <citation type="journal article" date="2024" name="Algal Res.">
        <title>Biochemical, toxicological and genomic investigation of a high-biomass producing Limnothrix strain isolated from Italian shallow drinking water reservoir.</title>
        <authorList>
            <person name="Simonazzi M."/>
            <person name="Shishido T.K."/>
            <person name="Delbaje E."/>
            <person name="Wahlsten M."/>
            <person name="Fewer D.P."/>
            <person name="Sivonen K."/>
            <person name="Pezzolesi L."/>
            <person name="Pistocchi R."/>
        </authorList>
    </citation>
    <scope>NUCLEOTIDE SEQUENCE [LARGE SCALE GENOMIC DNA]</scope>
    <source>
        <strain evidence="14">LRLZ20PSL1</strain>
    </source>
</reference>
<keyword evidence="3" id="KW-0540">Nuclease</keyword>
<evidence type="ECO:0000256" key="5">
    <source>
        <dbReference type="ARBA" id="ARBA00022741"/>
    </source>
</evidence>
<dbReference type="NCBIfam" id="TIGR01587">
    <property type="entry name" value="cas3_core"/>
    <property type="match status" value="1"/>
</dbReference>
<dbReference type="InterPro" id="IPR014001">
    <property type="entry name" value="Helicase_ATP-bd"/>
</dbReference>
<dbReference type="PROSITE" id="PS51643">
    <property type="entry name" value="HD_CAS3"/>
    <property type="match status" value="1"/>
</dbReference>
<evidence type="ECO:0000313" key="14">
    <source>
        <dbReference type="Proteomes" id="UP001604335"/>
    </source>
</evidence>
<sequence>MGNSYPRPQEPVSHTPPQDSDRWHSLRDHLQQVARLTAQFAAPLGADRLGYYAGLWHDLGKYNPKFQEYLYHCHQATRRGRDSPAPKSVPHAVYGAKLAKQQLPDKLGCKLAMIIFGHHAGIPDLADMDSKLAGNHRAKTEQAYQAVLREAEKTDIELEPDQDLTDYAPAETDDCYQQEVFWRFLFSCLVDADYLDTEQHFKPTESSQRHLGITIAQLQLTFERAYAQKVLKPLKNPQSPLNCLRAEIYQLCRQAAKQPPGVFRLCVPTGGGKTLSGLRFALDHAVAHGRSRVIFAVPYTSIIEQTVNVYRDLFQAELGPEAVLEHHSAVWQEAPSKNENESVMRGDDRAEDARQAFARARLIAQNWDAPLIVTTTVQLFDSLFANRPSRCRKLHNLINSVIVLDEVQTLPIELLDPILCVLRELVTRYGVTVVLCTATQPALAGQNAYLQGFATDQVRDIVPPELAKAHFQQLQRVNYVVPPKSWSWADLVTDLQNRQANQALIVLNTRRNALDVVAALQGAGWPREALFHLSTLLCGAHRRQVLAQVRDRLRAGLPCLLVATQVVEAGVDIDFPLVYRAEGPLDRVVQAAGRCNREGNLCDQSGEPILGQVVIFSPQEGRLPNGSYETAVGTANRYLQNLQTDRVNQALHDPKTFEQYFQNLYQTVGRDRGQQIQNSRESWSYAEVAEQFSLMKDETVPVVVQYDDRANNLIQKIERSGSLNRGDRDALQPYMVNLRSDEFNQSAHCRREVVPGLWVWEGGYDRQLYGIEINGQPIQYDPADFIP</sequence>
<dbReference type="PANTHER" id="PTHR47963:SF9">
    <property type="entry name" value="CRISPR-ASSOCIATED ENDONUCLEASE_HELICASE CAS3"/>
    <property type="match status" value="1"/>
</dbReference>
<dbReference type="InterPro" id="IPR027417">
    <property type="entry name" value="P-loop_NTPase"/>
</dbReference>
<dbReference type="SUPFAM" id="SSF52540">
    <property type="entry name" value="P-loop containing nucleoside triphosphate hydrolases"/>
    <property type="match status" value="1"/>
</dbReference>
<evidence type="ECO:0000256" key="1">
    <source>
        <dbReference type="ARBA" id="ARBA00006847"/>
    </source>
</evidence>
<evidence type="ECO:0000256" key="2">
    <source>
        <dbReference type="ARBA" id="ARBA00009046"/>
    </source>
</evidence>
<organism evidence="13 14">
    <name type="scientific">Limnothrix redekei LRLZ20PSL1</name>
    <dbReference type="NCBI Taxonomy" id="3112953"/>
    <lineage>
        <taxon>Bacteria</taxon>
        <taxon>Bacillati</taxon>
        <taxon>Cyanobacteriota</taxon>
        <taxon>Cyanophyceae</taxon>
        <taxon>Pseudanabaenales</taxon>
        <taxon>Pseudanabaenaceae</taxon>
        <taxon>Limnothrix</taxon>
    </lineage>
</organism>
<comment type="similarity">
    <text evidence="1">In the N-terminal section; belongs to the CRISPR-associated nuclease Cas3-HD family.</text>
</comment>
<keyword evidence="9" id="KW-0051">Antiviral defense</keyword>
<feature type="domain" description="Helicase ATP-binding" evidence="11">
    <location>
        <begin position="254"/>
        <end position="458"/>
    </location>
</feature>
<dbReference type="InterPro" id="IPR050547">
    <property type="entry name" value="DEAD_box_RNA_helicases"/>
</dbReference>
<evidence type="ECO:0000256" key="10">
    <source>
        <dbReference type="SAM" id="MobiDB-lite"/>
    </source>
</evidence>
<keyword evidence="6" id="KW-0378">Hydrolase</keyword>
<evidence type="ECO:0000256" key="6">
    <source>
        <dbReference type="ARBA" id="ARBA00022801"/>
    </source>
</evidence>
<comment type="caution">
    <text evidence="13">The sequence shown here is derived from an EMBL/GenBank/DDBJ whole genome shotgun (WGS) entry which is preliminary data.</text>
</comment>
<feature type="region of interest" description="Disordered" evidence="10">
    <location>
        <begin position="1"/>
        <end position="23"/>
    </location>
</feature>
<comment type="similarity">
    <text evidence="2">In the central section; belongs to the CRISPR-associated helicase Cas3 family.</text>
</comment>
<keyword evidence="5" id="KW-0547">Nucleotide-binding</keyword>
<dbReference type="CDD" id="cd17930">
    <property type="entry name" value="DEXHc_cas3"/>
    <property type="match status" value="1"/>
</dbReference>
<keyword evidence="7" id="KW-0347">Helicase</keyword>
<dbReference type="SMART" id="SM00487">
    <property type="entry name" value="DEXDc"/>
    <property type="match status" value="1"/>
</dbReference>
<dbReference type="Gene3D" id="3.40.50.300">
    <property type="entry name" value="P-loop containing nucleotide triphosphate hydrolases"/>
    <property type="match status" value="2"/>
</dbReference>
<evidence type="ECO:0000256" key="4">
    <source>
        <dbReference type="ARBA" id="ARBA00022723"/>
    </source>
</evidence>
<dbReference type="CDD" id="cd09641">
    <property type="entry name" value="Cas3''_I"/>
    <property type="match status" value="1"/>
</dbReference>
<dbReference type="Proteomes" id="UP001604335">
    <property type="component" value="Unassembled WGS sequence"/>
</dbReference>
<dbReference type="SUPFAM" id="SSF109604">
    <property type="entry name" value="HD-domain/PDEase-like"/>
    <property type="match status" value="1"/>
</dbReference>
<evidence type="ECO:0000256" key="3">
    <source>
        <dbReference type="ARBA" id="ARBA00022722"/>
    </source>
</evidence>
<dbReference type="RefSeq" id="WP_393011136.1">
    <property type="nucleotide sequence ID" value="NZ_JAZAQF010000028.1"/>
</dbReference>
<dbReference type="InterPro" id="IPR006483">
    <property type="entry name" value="CRISPR-assoc_Cas3_HD"/>
</dbReference>
<dbReference type="EMBL" id="JAZAQF010000028">
    <property type="protein sequence ID" value="MFG3817080.1"/>
    <property type="molecule type" value="Genomic_DNA"/>
</dbReference>
<accession>A0ABW7C7B7</accession>
<dbReference type="InterPro" id="IPR038257">
    <property type="entry name" value="CRISPR-assoc_Cas3_HD_sf"/>
</dbReference>
<keyword evidence="8" id="KW-0067">ATP-binding</keyword>
<dbReference type="Pfam" id="PF00270">
    <property type="entry name" value="DEAD"/>
    <property type="match status" value="1"/>
</dbReference>
<feature type="domain" description="HD Cas3-type" evidence="12">
    <location>
        <begin position="19"/>
        <end position="195"/>
    </location>
</feature>
<evidence type="ECO:0000256" key="8">
    <source>
        <dbReference type="ARBA" id="ARBA00022840"/>
    </source>
</evidence>
<evidence type="ECO:0000256" key="7">
    <source>
        <dbReference type="ARBA" id="ARBA00022806"/>
    </source>
</evidence>
<dbReference type="Pfam" id="PF18019">
    <property type="entry name" value="Cas3_HD"/>
    <property type="match status" value="1"/>
</dbReference>